<evidence type="ECO:0000256" key="1">
    <source>
        <dbReference type="ARBA" id="ARBA00022741"/>
    </source>
</evidence>
<dbReference type="Pfam" id="PF13361">
    <property type="entry name" value="UvrD_C"/>
    <property type="match status" value="1"/>
</dbReference>
<sequence length="952" mass="109153">MDKLTVKPGFLSKLFGKQPQEIEITVDGIFLTNRGERELVTWDLLSDVPKCSNGWFFSSLEVGEETIRFLPKSETGKLVQQAFQHFYYFHSTTAKQALNRINEKLSKVHYIRTSHVEKISAFASSALGKTKLPDTDSYNALPSDLIALYGTLRNWSSRNPAFIDSLRNRYIEQQLAEHGTLFDKIESNPLTDKQRLACITDEDNNLVLAGAGTGKTSTMIGKTAYLIESKQAVGHEILLLAYGNKAAAEMRERIQEKLGVSNVAAYTFHVLGQKIISDVEGEKPSISPLATDEKLFTSYVDQWFSSLLSDTKYKELVLQYFEQYLFPEANPFEFETQGDYYEYIRANEIRTFKGENVKSFEECLIANWLYSMGIEYKYEVDYQEANTRTPDFRQYKPDFYLPQYQIYLEHFGIDKQGSTAPYVDKDKYWEGINWKRALHEEHETVLIETYHHEQVEGELLANLETKLALQGVKFNPLPADSMLNTLREFGAVTNFSSLLSALLKQFKSAGSCLEALKNKKESPQLVAAAELLEPIIRRYEDHLAGNREIDFEDMIHKAISYVEDGRFKSHWKFILVDEFQDISFPRAELVKKLRDSRKNTSIFCVGDDWQAIYRFTGSDVGLTTGFDQMFGATKTISLDKTFRFNNKIGDVASRFVMKNPSQVKKEMHSHLHVDQPSVSLIRKNIISDDYYGHVVSVLTRISETAKPGATVYVLARYHFKLFESSQLRHIRSMFPNLEISQLSFHASKGKEADFVIIVGLDNGKHGFPSKKLTHPLIEELLPKAEEYPEAEERRLFYVAITRAKHRCYLIADMTKASSFVKELVKDKYELTLDEFGIDKEQSEAKERRCRSCESGTLIKREGPHGTFMGCSNYPLCNYKESTCPRCNSTMNNSNEYRICSNSSCSWWIPICPECGGNLMMRESHYGKFWGCENYRSVGSSCCHRQKFIEPPE</sequence>
<evidence type="ECO:0000256" key="5">
    <source>
        <dbReference type="ARBA" id="ARBA00023235"/>
    </source>
</evidence>
<dbReference type="FunFam" id="3.40.50.300:FF:000975">
    <property type="entry name" value="DNA helicase"/>
    <property type="match status" value="1"/>
</dbReference>
<dbReference type="GO" id="GO:0003677">
    <property type="term" value="F:DNA binding"/>
    <property type="evidence" value="ECO:0007669"/>
    <property type="project" value="InterPro"/>
</dbReference>
<dbReference type="EC" id="5.6.2.4" evidence="7"/>
<comment type="catalytic activity">
    <reaction evidence="8">
        <text>ATP + H2O = ADP + phosphate + H(+)</text>
        <dbReference type="Rhea" id="RHEA:13065"/>
        <dbReference type="ChEBI" id="CHEBI:15377"/>
        <dbReference type="ChEBI" id="CHEBI:15378"/>
        <dbReference type="ChEBI" id="CHEBI:30616"/>
        <dbReference type="ChEBI" id="CHEBI:43474"/>
        <dbReference type="ChEBI" id="CHEBI:456216"/>
        <dbReference type="EC" id="5.6.2.4"/>
    </reaction>
</comment>
<dbReference type="InterPro" id="IPR000212">
    <property type="entry name" value="DNA_helicase_UvrD/REP"/>
</dbReference>
<reference evidence="11 12" key="1">
    <citation type="submission" date="2006-02" db="EMBL/GenBank/DDBJ databases">
        <authorList>
            <person name="Pinhassi J."/>
            <person name="Pedros-Alio C."/>
            <person name="Ferriera S."/>
            <person name="Johnson J."/>
            <person name="Kravitz S."/>
            <person name="Halpern A."/>
            <person name="Remington K."/>
            <person name="Beeson K."/>
            <person name="Tran B."/>
            <person name="Rogers Y.-H."/>
            <person name="Friedman R."/>
            <person name="Venter J.C."/>
        </authorList>
    </citation>
    <scope>NUCLEOTIDE SEQUENCE [LARGE SCALE GENOMIC DNA]</scope>
    <source>
        <strain evidence="11 12">MED92</strain>
    </source>
</reference>
<evidence type="ECO:0000259" key="10">
    <source>
        <dbReference type="PROSITE" id="PS51198"/>
    </source>
</evidence>
<dbReference type="PROSITE" id="PS51198">
    <property type="entry name" value="UVRD_HELICASE_ATP_BIND"/>
    <property type="match status" value="1"/>
</dbReference>
<dbReference type="EMBL" id="AAOW01000004">
    <property type="protein sequence ID" value="EAR62033.1"/>
    <property type="molecule type" value="Genomic_DNA"/>
</dbReference>
<keyword evidence="2 9" id="KW-0378">Hydrolase</keyword>
<dbReference type="InterPro" id="IPR014016">
    <property type="entry name" value="UvrD-like_ATP-bd"/>
</dbReference>
<feature type="domain" description="UvrD-like helicase ATP-binding" evidence="10">
    <location>
        <begin position="188"/>
        <end position="645"/>
    </location>
</feature>
<dbReference type="GO" id="GO:0005829">
    <property type="term" value="C:cytosol"/>
    <property type="evidence" value="ECO:0007669"/>
    <property type="project" value="TreeGrafter"/>
</dbReference>
<dbReference type="AlphaFoldDB" id="A0A7U8C5S5"/>
<dbReference type="GO" id="GO:0003916">
    <property type="term" value="F:DNA topoisomerase activity"/>
    <property type="evidence" value="ECO:0007669"/>
    <property type="project" value="InterPro"/>
</dbReference>
<organism evidence="11 12">
    <name type="scientific">Neptuniibacter caesariensis</name>
    <dbReference type="NCBI Taxonomy" id="207954"/>
    <lineage>
        <taxon>Bacteria</taxon>
        <taxon>Pseudomonadati</taxon>
        <taxon>Pseudomonadota</taxon>
        <taxon>Gammaproteobacteria</taxon>
        <taxon>Oceanospirillales</taxon>
        <taxon>Oceanospirillaceae</taxon>
        <taxon>Neptuniibacter</taxon>
    </lineage>
</organism>
<keyword evidence="5" id="KW-0413">Isomerase</keyword>
<dbReference type="GO" id="GO:0006265">
    <property type="term" value="P:DNA topological change"/>
    <property type="evidence" value="ECO:0007669"/>
    <property type="project" value="InterPro"/>
</dbReference>
<keyword evidence="3 9" id="KW-0347">Helicase</keyword>
<dbReference type="PANTHER" id="PTHR11070:SF63">
    <property type="entry name" value="DNA HELICASE IV"/>
    <property type="match status" value="1"/>
</dbReference>
<dbReference type="Proteomes" id="UP000002171">
    <property type="component" value="Unassembled WGS sequence"/>
</dbReference>
<dbReference type="InterPro" id="IPR013498">
    <property type="entry name" value="Topo_IA_Znf"/>
</dbReference>
<dbReference type="GO" id="GO:0005524">
    <property type="term" value="F:ATP binding"/>
    <property type="evidence" value="ECO:0007669"/>
    <property type="project" value="UniProtKB-UniRule"/>
</dbReference>
<evidence type="ECO:0000256" key="3">
    <source>
        <dbReference type="ARBA" id="ARBA00022806"/>
    </source>
</evidence>
<dbReference type="OrthoDB" id="5298826at2"/>
<dbReference type="GO" id="GO:0000725">
    <property type="term" value="P:recombinational repair"/>
    <property type="evidence" value="ECO:0007669"/>
    <property type="project" value="TreeGrafter"/>
</dbReference>
<comment type="caution">
    <text evidence="11">The sequence shown here is derived from an EMBL/GenBank/DDBJ whole genome shotgun (WGS) entry which is preliminary data.</text>
</comment>
<feature type="binding site" evidence="9">
    <location>
        <begin position="209"/>
        <end position="216"/>
    </location>
    <ligand>
        <name>ATP</name>
        <dbReference type="ChEBI" id="CHEBI:30616"/>
    </ligand>
</feature>
<dbReference type="Gene3D" id="3.40.50.300">
    <property type="entry name" value="P-loop containing nucleotide triphosphate hydrolases"/>
    <property type="match status" value="3"/>
</dbReference>
<dbReference type="RefSeq" id="WP_007019670.1">
    <property type="nucleotide sequence ID" value="NZ_CH724125.1"/>
</dbReference>
<dbReference type="Pfam" id="PF01396">
    <property type="entry name" value="Zn_ribbon_Top1"/>
    <property type="match status" value="2"/>
</dbReference>
<dbReference type="Pfam" id="PF00580">
    <property type="entry name" value="UvrD-helicase"/>
    <property type="match status" value="2"/>
</dbReference>
<evidence type="ECO:0000256" key="6">
    <source>
        <dbReference type="ARBA" id="ARBA00034617"/>
    </source>
</evidence>
<dbReference type="InterPro" id="IPR027417">
    <property type="entry name" value="P-loop_NTPase"/>
</dbReference>
<keyword evidence="4 9" id="KW-0067">ATP-binding</keyword>
<keyword evidence="12" id="KW-1185">Reference proteome</keyword>
<dbReference type="SUPFAM" id="SSF57783">
    <property type="entry name" value="Zinc beta-ribbon"/>
    <property type="match status" value="1"/>
</dbReference>
<dbReference type="Gene3D" id="3.30.65.10">
    <property type="entry name" value="Bacterial Topoisomerase I, domain 1"/>
    <property type="match status" value="2"/>
</dbReference>
<dbReference type="PANTHER" id="PTHR11070">
    <property type="entry name" value="UVRD / RECB / PCRA DNA HELICASE FAMILY MEMBER"/>
    <property type="match status" value="1"/>
</dbReference>
<evidence type="ECO:0000256" key="2">
    <source>
        <dbReference type="ARBA" id="ARBA00022801"/>
    </source>
</evidence>
<evidence type="ECO:0000256" key="7">
    <source>
        <dbReference type="ARBA" id="ARBA00034808"/>
    </source>
</evidence>
<dbReference type="InterPro" id="IPR014017">
    <property type="entry name" value="DNA_helicase_UvrD-like_C"/>
</dbReference>
<comment type="catalytic activity">
    <reaction evidence="6">
        <text>Couples ATP hydrolysis with the unwinding of duplex DNA by translocating in the 3'-5' direction.</text>
        <dbReference type="EC" id="5.6.2.4"/>
    </reaction>
</comment>
<evidence type="ECO:0000313" key="12">
    <source>
        <dbReference type="Proteomes" id="UP000002171"/>
    </source>
</evidence>
<evidence type="ECO:0000256" key="9">
    <source>
        <dbReference type="PROSITE-ProRule" id="PRU00560"/>
    </source>
</evidence>
<evidence type="ECO:0000256" key="4">
    <source>
        <dbReference type="ARBA" id="ARBA00022840"/>
    </source>
</evidence>
<dbReference type="SUPFAM" id="SSF52540">
    <property type="entry name" value="P-loop containing nucleoside triphosphate hydrolases"/>
    <property type="match status" value="1"/>
</dbReference>
<dbReference type="GO" id="GO:0005694">
    <property type="term" value="C:chromosome"/>
    <property type="evidence" value="ECO:0007669"/>
    <property type="project" value="InterPro"/>
</dbReference>
<name>A0A7U8C5S5_NEPCE</name>
<accession>A0A7U8C5S5</accession>
<proteinExistence type="predicted"/>
<evidence type="ECO:0000313" key="11">
    <source>
        <dbReference type="EMBL" id="EAR62033.1"/>
    </source>
</evidence>
<dbReference type="GO" id="GO:0043138">
    <property type="term" value="F:3'-5' DNA helicase activity"/>
    <property type="evidence" value="ECO:0007669"/>
    <property type="project" value="UniProtKB-EC"/>
</dbReference>
<protein>
    <recommendedName>
        <fullName evidence="7">DNA 3'-5' helicase</fullName>
        <ecNumber evidence="7">5.6.2.4</ecNumber>
    </recommendedName>
</protein>
<keyword evidence="1 9" id="KW-0547">Nucleotide-binding</keyword>
<dbReference type="GO" id="GO:0016787">
    <property type="term" value="F:hydrolase activity"/>
    <property type="evidence" value="ECO:0007669"/>
    <property type="project" value="UniProtKB-UniRule"/>
</dbReference>
<gene>
    <name evidence="11" type="ORF">MED92_10019</name>
</gene>
<evidence type="ECO:0000256" key="8">
    <source>
        <dbReference type="ARBA" id="ARBA00048988"/>
    </source>
</evidence>